<dbReference type="AlphaFoldDB" id="A0A2Z7D709"/>
<evidence type="ECO:0000313" key="2">
    <source>
        <dbReference type="EMBL" id="KZV53028.1"/>
    </source>
</evidence>
<name>A0A2Z7D709_9LAMI</name>
<keyword evidence="3" id="KW-1185">Reference proteome</keyword>
<organism evidence="2 3">
    <name type="scientific">Dorcoceras hygrometricum</name>
    <dbReference type="NCBI Taxonomy" id="472368"/>
    <lineage>
        <taxon>Eukaryota</taxon>
        <taxon>Viridiplantae</taxon>
        <taxon>Streptophyta</taxon>
        <taxon>Embryophyta</taxon>
        <taxon>Tracheophyta</taxon>
        <taxon>Spermatophyta</taxon>
        <taxon>Magnoliopsida</taxon>
        <taxon>eudicotyledons</taxon>
        <taxon>Gunneridae</taxon>
        <taxon>Pentapetalae</taxon>
        <taxon>asterids</taxon>
        <taxon>lamiids</taxon>
        <taxon>Lamiales</taxon>
        <taxon>Gesneriaceae</taxon>
        <taxon>Didymocarpoideae</taxon>
        <taxon>Trichosporeae</taxon>
        <taxon>Loxocarpinae</taxon>
        <taxon>Dorcoceras</taxon>
    </lineage>
</organism>
<gene>
    <name evidence="2" type="ORF">F511_06195</name>
</gene>
<feature type="region of interest" description="Disordered" evidence="1">
    <location>
        <begin position="161"/>
        <end position="190"/>
    </location>
</feature>
<proteinExistence type="predicted"/>
<reference evidence="2 3" key="1">
    <citation type="journal article" date="2015" name="Proc. Natl. Acad. Sci. U.S.A.">
        <title>The resurrection genome of Boea hygrometrica: A blueprint for survival of dehydration.</title>
        <authorList>
            <person name="Xiao L."/>
            <person name="Yang G."/>
            <person name="Zhang L."/>
            <person name="Yang X."/>
            <person name="Zhao S."/>
            <person name="Ji Z."/>
            <person name="Zhou Q."/>
            <person name="Hu M."/>
            <person name="Wang Y."/>
            <person name="Chen M."/>
            <person name="Xu Y."/>
            <person name="Jin H."/>
            <person name="Xiao X."/>
            <person name="Hu G."/>
            <person name="Bao F."/>
            <person name="Hu Y."/>
            <person name="Wan P."/>
            <person name="Li L."/>
            <person name="Deng X."/>
            <person name="Kuang T."/>
            <person name="Xiang C."/>
            <person name="Zhu J.K."/>
            <person name="Oliver M.J."/>
            <person name="He Y."/>
        </authorList>
    </citation>
    <scope>NUCLEOTIDE SEQUENCE [LARGE SCALE GENOMIC DNA]</scope>
    <source>
        <strain evidence="3">cv. XS01</strain>
    </source>
</reference>
<dbReference type="Proteomes" id="UP000250235">
    <property type="component" value="Unassembled WGS sequence"/>
</dbReference>
<evidence type="ECO:0000313" key="3">
    <source>
        <dbReference type="Proteomes" id="UP000250235"/>
    </source>
</evidence>
<protein>
    <submittedName>
        <fullName evidence="2">Mucin-2-like</fullName>
    </submittedName>
</protein>
<accession>A0A2Z7D709</accession>
<sequence>MAFSLFSNTIHVCFDSVLDMDNAGMVAMFKALAASSIQEFLGFPSVIFETTLVEFFHNASVGDGLVVSTVHGQQVEISEEMFASTLKLPTEGLIDLHEVPQDVVLSVTMEFVAREAEQLVETGSDSDGAMETVACETVVEKHPVQNESRIDTSAAYVVTEPADETEKDQGTDLADVAPATDEEKKTDDESLSLEEILSTIPGVNEGDWYKTSLPKIPAAAKGKAPLQERDPIKGNPAKELFSLICANIEVLVQLREQVIDEVEQFFNSFSFKKMAALKIEDIYAKEEQFLTWGETDSTRIAQQRKELKTQMKSHDLHWELPYCSRLFEGENRDRGAVIARSNTHFKSSCWIRTMIRVNDSWVIEPCADYWKKIPKHIVPITIAISPQLSYLVVQSLVVKSLRLDFPTTGTSSCDWMHSNSWFIVAHDLMHCSCMLFILRRSTCWFSSFQRASAESLARRQNAVVSTYVNDIVLLSLTPSTICWLHCSSLLIDLLVRRRFSLALLFTTADSSL</sequence>
<evidence type="ECO:0000256" key="1">
    <source>
        <dbReference type="SAM" id="MobiDB-lite"/>
    </source>
</evidence>
<dbReference type="EMBL" id="KQ990561">
    <property type="protein sequence ID" value="KZV53028.1"/>
    <property type="molecule type" value="Genomic_DNA"/>
</dbReference>